<feature type="active site" evidence="9">
    <location>
        <position position="282"/>
    </location>
</feature>
<dbReference type="Proteomes" id="UP000285875">
    <property type="component" value="Chromosome"/>
</dbReference>
<keyword evidence="6 9" id="KW-0238">DNA-binding</keyword>
<dbReference type="InterPro" id="IPR044068">
    <property type="entry name" value="CB"/>
</dbReference>
<evidence type="ECO:0000256" key="9">
    <source>
        <dbReference type="HAMAP-Rule" id="MF_01808"/>
    </source>
</evidence>
<dbReference type="InterPro" id="IPR023009">
    <property type="entry name" value="Tyrosine_recombinase_XerC/XerD"/>
</dbReference>
<proteinExistence type="inferred from homology"/>
<feature type="active site" evidence="9">
    <location>
        <position position="151"/>
    </location>
</feature>
<reference evidence="11" key="1">
    <citation type="submission" date="2017-12" db="EMBL/GenBank/DDBJ databases">
        <title>Whole genome sequencing of Acidipropionibacterium jensenii strains JS279 and JS280.</title>
        <authorList>
            <person name="Deptula P."/>
            <person name="Laine P."/>
            <person name="Smolander O.-P."/>
            <person name="Paulin L."/>
            <person name="Auvinen P."/>
            <person name="Varmanen P."/>
        </authorList>
    </citation>
    <scope>NUCLEOTIDE SEQUENCE [LARGE SCALE GENOMIC DNA]</scope>
    <source>
        <strain evidence="11">JS280</strain>
    </source>
</reference>
<comment type="subcellular location">
    <subcellularLocation>
        <location evidence="1 9">Cytoplasm</location>
    </subcellularLocation>
</comment>
<organism evidence="10 11">
    <name type="scientific">Acidipropionibacterium jensenii</name>
    <dbReference type="NCBI Taxonomy" id="1749"/>
    <lineage>
        <taxon>Bacteria</taxon>
        <taxon>Bacillati</taxon>
        <taxon>Actinomycetota</taxon>
        <taxon>Actinomycetes</taxon>
        <taxon>Propionibacteriales</taxon>
        <taxon>Propionibacteriaceae</taxon>
        <taxon>Acidipropionibacterium</taxon>
    </lineage>
</organism>
<feature type="active site" evidence="9">
    <location>
        <position position="179"/>
    </location>
</feature>
<name>A0A3Q9UHZ0_9ACTN</name>
<evidence type="ECO:0000256" key="2">
    <source>
        <dbReference type="ARBA" id="ARBA00022490"/>
    </source>
</evidence>
<dbReference type="InterPro" id="IPR010998">
    <property type="entry name" value="Integrase_recombinase_N"/>
</dbReference>
<protein>
    <recommendedName>
        <fullName evidence="9">Tyrosine recombinase XerC</fullName>
    </recommendedName>
</protein>
<dbReference type="AlphaFoldDB" id="A0A3Q9UHZ0"/>
<dbReference type="Pfam" id="PF02899">
    <property type="entry name" value="Phage_int_SAM_1"/>
    <property type="match status" value="1"/>
</dbReference>
<dbReference type="GO" id="GO:0007059">
    <property type="term" value="P:chromosome segregation"/>
    <property type="evidence" value="ECO:0007669"/>
    <property type="project" value="UniProtKB-UniRule"/>
</dbReference>
<keyword evidence="2 9" id="KW-0963">Cytoplasm</keyword>
<evidence type="ECO:0000313" key="11">
    <source>
        <dbReference type="Proteomes" id="UP000285875"/>
    </source>
</evidence>
<feature type="active site" description="O-(3'-phospho-DNA)-tyrosine intermediate" evidence="9">
    <location>
        <position position="291"/>
    </location>
</feature>
<dbReference type="GO" id="GO:0006313">
    <property type="term" value="P:DNA transposition"/>
    <property type="evidence" value="ECO:0007669"/>
    <property type="project" value="UniProtKB-UniRule"/>
</dbReference>
<dbReference type="InterPro" id="IPR004107">
    <property type="entry name" value="Integrase_SAM-like_N"/>
</dbReference>
<feature type="active site" evidence="9">
    <location>
        <position position="256"/>
    </location>
</feature>
<dbReference type="Pfam" id="PF00589">
    <property type="entry name" value="Phage_integrase"/>
    <property type="match status" value="1"/>
</dbReference>
<dbReference type="PANTHER" id="PTHR30349:SF81">
    <property type="entry name" value="TYROSINE RECOMBINASE XERC"/>
    <property type="match status" value="1"/>
</dbReference>
<evidence type="ECO:0000256" key="8">
    <source>
        <dbReference type="ARBA" id="ARBA00023306"/>
    </source>
</evidence>
<keyword evidence="7 9" id="KW-0233">DNA recombination</keyword>
<dbReference type="EMBL" id="CP025570">
    <property type="protein sequence ID" value="AZZ39230.1"/>
    <property type="molecule type" value="Genomic_DNA"/>
</dbReference>
<dbReference type="InterPro" id="IPR002104">
    <property type="entry name" value="Integrase_catalytic"/>
</dbReference>
<keyword evidence="4 9" id="KW-0159">Chromosome partition</keyword>
<dbReference type="InterPro" id="IPR013762">
    <property type="entry name" value="Integrase-like_cat_sf"/>
</dbReference>
<feature type="active site" evidence="9">
    <location>
        <position position="259"/>
    </location>
</feature>
<evidence type="ECO:0000256" key="6">
    <source>
        <dbReference type="ARBA" id="ARBA00023125"/>
    </source>
</evidence>
<evidence type="ECO:0000256" key="3">
    <source>
        <dbReference type="ARBA" id="ARBA00022618"/>
    </source>
</evidence>
<dbReference type="KEGG" id="aji:C0Z10_05110"/>
<dbReference type="PROSITE" id="PS51898">
    <property type="entry name" value="TYR_RECOMBINASE"/>
    <property type="match status" value="1"/>
</dbReference>
<sequence>MSDASVDDLVVDYLSHLAVERGLSDNTVAAYRRDLDRYRHFLAGRGLTDLAQVSAVDVSEFSRDLARRDLAPASVSRAVVAVRNLHAFALAEGRVGLDVAHEVSPGARPRRLPKALSIESVEALLDSCDTTTVEGLRDRALLELLYGTGARVSEVCSLDVDDLTPVLSDPQQGLRLFGKGGRERVVPLGSYAADAVRGWLVRGRPGWAASHGSGSAPATPALLLNQRGGRLSRQSAWAVIQRAGQRAGITEHLSPHSLRHSFATHLLDGGADVRVVQELLGHASVTTTQIYTLVTVEHLREVYRSSHPRALSSDERDGPTTPVGTTD</sequence>
<dbReference type="GO" id="GO:0005737">
    <property type="term" value="C:cytoplasm"/>
    <property type="evidence" value="ECO:0007669"/>
    <property type="project" value="UniProtKB-SubCell"/>
</dbReference>
<dbReference type="GO" id="GO:0009037">
    <property type="term" value="F:tyrosine-based site-specific recombinase activity"/>
    <property type="evidence" value="ECO:0007669"/>
    <property type="project" value="UniProtKB-UniRule"/>
</dbReference>
<evidence type="ECO:0000256" key="4">
    <source>
        <dbReference type="ARBA" id="ARBA00022829"/>
    </source>
</evidence>
<keyword evidence="8 9" id="KW-0131">Cell cycle</keyword>
<comment type="similarity">
    <text evidence="9">Belongs to the 'phage' integrase family. XerC subfamily.</text>
</comment>
<keyword evidence="5 9" id="KW-0229">DNA integration</keyword>
<dbReference type="Gene3D" id="1.10.150.130">
    <property type="match status" value="1"/>
</dbReference>
<dbReference type="HAMAP" id="MF_01808">
    <property type="entry name" value="Recomb_XerC_XerD"/>
    <property type="match status" value="1"/>
</dbReference>
<dbReference type="PROSITE" id="PS51900">
    <property type="entry name" value="CB"/>
    <property type="match status" value="1"/>
</dbReference>
<dbReference type="CDD" id="cd00798">
    <property type="entry name" value="INT_XerDC_C"/>
    <property type="match status" value="1"/>
</dbReference>
<comment type="function">
    <text evidence="9">Site-specific tyrosine recombinase, which acts by catalyzing the cutting and rejoining of the recombining DNA molecules. The XerC-XerD complex is essential to convert dimers of the bacterial chromosome into monomers to permit their segregation at cell division. It also contributes to the segregational stability of plasmids.</text>
</comment>
<dbReference type="NCBIfam" id="NF001399">
    <property type="entry name" value="PRK00283.1"/>
    <property type="match status" value="1"/>
</dbReference>
<evidence type="ECO:0000313" key="10">
    <source>
        <dbReference type="EMBL" id="AZZ39230.1"/>
    </source>
</evidence>
<dbReference type="Gene3D" id="1.10.443.10">
    <property type="entry name" value="Intergrase catalytic core"/>
    <property type="match status" value="1"/>
</dbReference>
<dbReference type="RefSeq" id="WP_097798665.1">
    <property type="nucleotide sequence ID" value="NZ_CP025570.1"/>
</dbReference>
<keyword evidence="3 9" id="KW-0132">Cell division</keyword>
<accession>A0A3Q9UHZ0</accession>
<comment type="subunit">
    <text evidence="9">Forms a cyclic heterotetrameric complex composed of two molecules of XerC and two molecules of XerD.</text>
</comment>
<dbReference type="SUPFAM" id="SSF56349">
    <property type="entry name" value="DNA breaking-rejoining enzymes"/>
    <property type="match status" value="1"/>
</dbReference>
<evidence type="ECO:0000256" key="7">
    <source>
        <dbReference type="ARBA" id="ARBA00023172"/>
    </source>
</evidence>
<evidence type="ECO:0000256" key="1">
    <source>
        <dbReference type="ARBA" id="ARBA00004496"/>
    </source>
</evidence>
<dbReference type="GO" id="GO:0003677">
    <property type="term" value="F:DNA binding"/>
    <property type="evidence" value="ECO:0007669"/>
    <property type="project" value="UniProtKB-UniRule"/>
</dbReference>
<evidence type="ECO:0000256" key="5">
    <source>
        <dbReference type="ARBA" id="ARBA00022908"/>
    </source>
</evidence>
<dbReference type="GeneID" id="82885434"/>
<dbReference type="InterPro" id="IPR011010">
    <property type="entry name" value="DNA_brk_join_enz"/>
</dbReference>
<dbReference type="PANTHER" id="PTHR30349">
    <property type="entry name" value="PHAGE INTEGRASE-RELATED"/>
    <property type="match status" value="1"/>
</dbReference>
<gene>
    <name evidence="9" type="primary">xerC</name>
    <name evidence="10" type="ORF">C0Z10_05110</name>
</gene>
<dbReference type="SUPFAM" id="SSF47823">
    <property type="entry name" value="lambda integrase-like, N-terminal domain"/>
    <property type="match status" value="1"/>
</dbReference>
<dbReference type="GO" id="GO:0051301">
    <property type="term" value="P:cell division"/>
    <property type="evidence" value="ECO:0007669"/>
    <property type="project" value="UniProtKB-KW"/>
</dbReference>
<dbReference type="InterPro" id="IPR050090">
    <property type="entry name" value="Tyrosine_recombinase_XerCD"/>
</dbReference>